<dbReference type="EMBL" id="GL732607">
    <property type="protein sequence ID" value="EFX71742.1"/>
    <property type="molecule type" value="Genomic_DNA"/>
</dbReference>
<dbReference type="AlphaFoldDB" id="E9H967"/>
<dbReference type="Proteomes" id="UP000000305">
    <property type="component" value="Unassembled WGS sequence"/>
</dbReference>
<organism evidence="3 4">
    <name type="scientific">Daphnia pulex</name>
    <name type="common">Water flea</name>
    <dbReference type="NCBI Taxonomy" id="6669"/>
    <lineage>
        <taxon>Eukaryota</taxon>
        <taxon>Metazoa</taxon>
        <taxon>Ecdysozoa</taxon>
        <taxon>Arthropoda</taxon>
        <taxon>Crustacea</taxon>
        <taxon>Branchiopoda</taxon>
        <taxon>Diplostraca</taxon>
        <taxon>Cladocera</taxon>
        <taxon>Anomopoda</taxon>
        <taxon>Daphniidae</taxon>
        <taxon>Daphnia</taxon>
    </lineage>
</organism>
<dbReference type="GO" id="GO:0005096">
    <property type="term" value="F:GTPase activator activity"/>
    <property type="evidence" value="ECO:0000318"/>
    <property type="project" value="GO_Central"/>
</dbReference>
<evidence type="ECO:0000256" key="1">
    <source>
        <dbReference type="SAM" id="Coils"/>
    </source>
</evidence>
<proteinExistence type="predicted"/>
<gene>
    <name evidence="3" type="ORF">DAPPUDRAFT_255437</name>
</gene>
<dbReference type="InParanoid" id="E9H967"/>
<dbReference type="PhylomeDB" id="E9H967"/>
<name>E9H967_DAPPU</name>
<accession>E9H967</accession>
<sequence>MCLQQRRGAVVRAIGLISETSDHFVEARDSRACWDLLARLFKLPFFDLLKIPAPYTLQGRQGKETANKTRLAQSLPEEAQRELRECEETLKVHSDIVEAHKAAARVASKRKALIYSEAELTAKETKLEKERQALNLKRRRTEAEASAVQNNHITDRQEIPRAHAGVSGLARQIPANPLGTANEIPRAHAEASGSTRQVSSEPLVTARRQLLSRAYGSEPPKVRQGLVHQPGQREATENPIQGISPLLKQVSEELSTLTGVNVVPVEDFPMTPDVPKRRTRVSRIVPPAQSVINGLWVPDKGNIRPQLSQEKFDVTKPPFTIDGKTLHPVVERIDQEVISQLTEHGLLVPRREVNLEEPQATKSEQAEPSQAKAIGKAVRPASSAKPPTEPASDTDLTDDEIIIELLKLATPKRVKIKKEGRPKKTTKARKGKARRIPKVPRNPSLGDSQDDLFGSVSEDEATLLSSPKAGPVTLPTPEPTPEPIEVDPVELEIHPTRAELLCEDADKIIFNKL</sequence>
<reference evidence="3 4" key="1">
    <citation type="journal article" date="2011" name="Science">
        <title>The ecoresponsive genome of Daphnia pulex.</title>
        <authorList>
            <person name="Colbourne J.K."/>
            <person name="Pfrender M.E."/>
            <person name="Gilbert D."/>
            <person name="Thomas W.K."/>
            <person name="Tucker A."/>
            <person name="Oakley T.H."/>
            <person name="Tokishita S."/>
            <person name="Aerts A."/>
            <person name="Arnold G.J."/>
            <person name="Basu M.K."/>
            <person name="Bauer D.J."/>
            <person name="Caceres C.E."/>
            <person name="Carmel L."/>
            <person name="Casola C."/>
            <person name="Choi J.H."/>
            <person name="Detter J.C."/>
            <person name="Dong Q."/>
            <person name="Dusheyko S."/>
            <person name="Eads B.D."/>
            <person name="Frohlich T."/>
            <person name="Geiler-Samerotte K.A."/>
            <person name="Gerlach D."/>
            <person name="Hatcher P."/>
            <person name="Jogdeo S."/>
            <person name="Krijgsveld J."/>
            <person name="Kriventseva E.V."/>
            <person name="Kultz D."/>
            <person name="Laforsch C."/>
            <person name="Lindquist E."/>
            <person name="Lopez J."/>
            <person name="Manak J.R."/>
            <person name="Muller J."/>
            <person name="Pangilinan J."/>
            <person name="Patwardhan R.P."/>
            <person name="Pitluck S."/>
            <person name="Pritham E.J."/>
            <person name="Rechtsteiner A."/>
            <person name="Rho M."/>
            <person name="Rogozin I.B."/>
            <person name="Sakarya O."/>
            <person name="Salamov A."/>
            <person name="Schaack S."/>
            <person name="Shapiro H."/>
            <person name="Shiga Y."/>
            <person name="Skalitzky C."/>
            <person name="Smith Z."/>
            <person name="Souvorov A."/>
            <person name="Sung W."/>
            <person name="Tang Z."/>
            <person name="Tsuchiya D."/>
            <person name="Tu H."/>
            <person name="Vos H."/>
            <person name="Wang M."/>
            <person name="Wolf Y.I."/>
            <person name="Yamagata H."/>
            <person name="Yamada T."/>
            <person name="Ye Y."/>
            <person name="Shaw J.R."/>
            <person name="Andrews J."/>
            <person name="Crease T.J."/>
            <person name="Tang H."/>
            <person name="Lucas S.M."/>
            <person name="Robertson H.M."/>
            <person name="Bork P."/>
            <person name="Koonin E.V."/>
            <person name="Zdobnov E.M."/>
            <person name="Grigoriev I.V."/>
            <person name="Lynch M."/>
            <person name="Boore J.L."/>
        </authorList>
    </citation>
    <scope>NUCLEOTIDE SEQUENCE [LARGE SCALE GENOMIC DNA]</scope>
</reference>
<keyword evidence="1" id="KW-0175">Coiled coil</keyword>
<feature type="region of interest" description="Disordered" evidence="2">
    <location>
        <begin position="414"/>
        <end position="486"/>
    </location>
</feature>
<dbReference type="KEGG" id="dpx:DAPPUDRAFT_255437"/>
<evidence type="ECO:0000256" key="2">
    <source>
        <dbReference type="SAM" id="MobiDB-lite"/>
    </source>
</evidence>
<dbReference type="GO" id="GO:0005886">
    <property type="term" value="C:plasma membrane"/>
    <property type="evidence" value="ECO:0000318"/>
    <property type="project" value="GO_Central"/>
</dbReference>
<evidence type="ECO:0000313" key="4">
    <source>
        <dbReference type="Proteomes" id="UP000000305"/>
    </source>
</evidence>
<keyword evidence="4" id="KW-1185">Reference proteome</keyword>
<dbReference type="HOGENOM" id="CLU_481685_0_0_1"/>
<evidence type="ECO:0000313" key="3">
    <source>
        <dbReference type="EMBL" id="EFX71742.1"/>
    </source>
</evidence>
<feature type="compositionally biased region" description="Basic residues" evidence="2">
    <location>
        <begin position="414"/>
        <end position="438"/>
    </location>
</feature>
<protein>
    <submittedName>
        <fullName evidence="3">Uncharacterized protein</fullName>
    </submittedName>
</protein>
<feature type="region of interest" description="Disordered" evidence="2">
    <location>
        <begin position="357"/>
        <end position="397"/>
    </location>
</feature>
<feature type="coiled-coil region" evidence="1">
    <location>
        <begin position="117"/>
        <end position="151"/>
    </location>
</feature>
<dbReference type="GO" id="GO:0005737">
    <property type="term" value="C:cytoplasm"/>
    <property type="evidence" value="ECO:0000318"/>
    <property type="project" value="GO_Central"/>
</dbReference>